<evidence type="ECO:0000259" key="1">
    <source>
        <dbReference type="PROSITE" id="PS51750"/>
    </source>
</evidence>
<dbReference type="SMART" id="SM01040">
    <property type="entry name" value="Bro-N"/>
    <property type="match status" value="1"/>
</dbReference>
<dbReference type="RefSeq" id="WP_184784304.1">
    <property type="nucleotide sequence ID" value="NZ_JACHMG010000001.1"/>
</dbReference>
<dbReference type="InterPro" id="IPR003497">
    <property type="entry name" value="BRO_N_domain"/>
</dbReference>
<dbReference type="AlphaFoldDB" id="A0A840J7U2"/>
<reference evidence="2 3" key="1">
    <citation type="submission" date="2020-08" db="EMBL/GenBank/DDBJ databases">
        <title>Sequencing the genomes of 1000 actinobacteria strains.</title>
        <authorList>
            <person name="Klenk H.-P."/>
        </authorList>
    </citation>
    <scope>NUCLEOTIDE SEQUENCE [LARGE SCALE GENOMIC DNA]</scope>
    <source>
        <strain evidence="2 3">DSM 45859</strain>
    </source>
</reference>
<dbReference type="EMBL" id="JACHMG010000001">
    <property type="protein sequence ID" value="MBB4689843.1"/>
    <property type="molecule type" value="Genomic_DNA"/>
</dbReference>
<protein>
    <submittedName>
        <fullName evidence="2">Prophage antirepressor-like protein</fullName>
    </submittedName>
</protein>
<organism evidence="2 3">
    <name type="scientific">Amycolatopsis jiangsuensis</name>
    <dbReference type="NCBI Taxonomy" id="1181879"/>
    <lineage>
        <taxon>Bacteria</taxon>
        <taxon>Bacillati</taxon>
        <taxon>Actinomycetota</taxon>
        <taxon>Actinomycetes</taxon>
        <taxon>Pseudonocardiales</taxon>
        <taxon>Pseudonocardiaceae</taxon>
        <taxon>Amycolatopsis</taxon>
    </lineage>
</organism>
<gene>
    <name evidence="2" type="ORF">BJY18_007328</name>
</gene>
<accession>A0A840J7U2</accession>
<evidence type="ECO:0000313" key="2">
    <source>
        <dbReference type="EMBL" id="MBB4689843.1"/>
    </source>
</evidence>
<dbReference type="PANTHER" id="PTHR36180">
    <property type="entry name" value="DNA-BINDING PROTEIN-RELATED-RELATED"/>
    <property type="match status" value="1"/>
</dbReference>
<name>A0A840J7U2_9PSEU</name>
<dbReference type="Pfam" id="PF13310">
    <property type="entry name" value="Virulence_RhuM"/>
    <property type="match status" value="1"/>
</dbReference>
<dbReference type="PANTHER" id="PTHR36180:SF2">
    <property type="entry name" value="BRO FAMILY PROTEIN"/>
    <property type="match status" value="1"/>
</dbReference>
<dbReference type="Pfam" id="PF02498">
    <property type="entry name" value="Bro-N"/>
    <property type="match status" value="1"/>
</dbReference>
<dbReference type="PROSITE" id="PS51750">
    <property type="entry name" value="BRO_N"/>
    <property type="match status" value="1"/>
</dbReference>
<dbReference type="InterPro" id="IPR011204">
    <property type="entry name" value="Virulence_RhuM-like"/>
</dbReference>
<comment type="caution">
    <text evidence="2">The sequence shown here is derived from an EMBL/GenBank/DDBJ whole genome shotgun (WGS) entry which is preliminary data.</text>
</comment>
<feature type="domain" description="Bro-N" evidence="1">
    <location>
        <begin position="1"/>
        <end position="102"/>
    </location>
</feature>
<keyword evidence="3" id="KW-1185">Reference proteome</keyword>
<evidence type="ECO:0000313" key="3">
    <source>
        <dbReference type="Proteomes" id="UP000581769"/>
    </source>
</evidence>
<sequence length="244" mass="27399">MPFDFEGNNVRVVIDLNGEPWWIASDVCTILDLADVSSALSRVDPLDTTSTRVENSRGARVETKAVNESGLLDLVLDSRKPEARKFRRWITREVLPSIRRDGGYIREDASRTQLARLQEKIDYLEVRDLLTDAVDYDSTKRSTQTAFAMMQNRFHVAVTGQTATQLLATREQIRGAPRKDGNGLIKTKHAKDRLTDVELKAESALGRIIVGRLMLHTLSDAYTMADFTALVDEVIQENPVQPAD</sequence>
<dbReference type="Proteomes" id="UP000581769">
    <property type="component" value="Unassembled WGS sequence"/>
</dbReference>
<proteinExistence type="predicted"/>